<dbReference type="Proteomes" id="UP001150062">
    <property type="component" value="Unassembled WGS sequence"/>
</dbReference>
<comment type="caution">
    <text evidence="2">The sequence shown here is derived from an EMBL/GenBank/DDBJ whole genome shotgun (WGS) entry which is preliminary data.</text>
</comment>
<reference evidence="2" key="1">
    <citation type="submission" date="2022-08" db="EMBL/GenBank/DDBJ databases">
        <title>Novel sulfate-reducing endosymbionts in the free-living metamonad Anaeramoeba.</title>
        <authorList>
            <person name="Jerlstrom-Hultqvist J."/>
            <person name="Cepicka I."/>
            <person name="Gallot-Lavallee L."/>
            <person name="Salas-Leiva D."/>
            <person name="Curtis B.A."/>
            <person name="Zahonova K."/>
            <person name="Pipaliya S."/>
            <person name="Dacks J."/>
            <person name="Roger A.J."/>
        </authorList>
    </citation>
    <scope>NUCLEOTIDE SEQUENCE</scope>
    <source>
        <strain evidence="2">Schooner1</strain>
    </source>
</reference>
<organism evidence="2 3">
    <name type="scientific">Anaeramoeba flamelloides</name>
    <dbReference type="NCBI Taxonomy" id="1746091"/>
    <lineage>
        <taxon>Eukaryota</taxon>
        <taxon>Metamonada</taxon>
        <taxon>Anaeramoebidae</taxon>
        <taxon>Anaeramoeba</taxon>
    </lineage>
</organism>
<comment type="subcellular location">
    <subcellularLocation>
        <location evidence="1">Endoplasmic reticulum membrane</location>
        <topology evidence="1">Multi-pass membrane protein</topology>
    </subcellularLocation>
</comment>
<keyword evidence="3" id="KW-1185">Reference proteome</keyword>
<evidence type="ECO:0000313" key="2">
    <source>
        <dbReference type="EMBL" id="KAJ6231649.1"/>
    </source>
</evidence>
<comment type="similarity">
    <text evidence="1">Belongs to the PIGG/PIGN/PIGO family. PIGN subfamily.</text>
</comment>
<comment type="function">
    <text evidence="1">Ethanolamine phosphate transferase involved in glycosylphosphatidylinositol-anchor biosynthesis. Transfers ethanolamine phosphate to the first alpha-1,4-linked mannose of the glycosylphosphatidylinositol precursor of GPI-anchor.</text>
</comment>
<keyword evidence="1" id="KW-0256">Endoplasmic reticulum</keyword>
<accession>A0ABQ8XHS7</accession>
<comment type="pathway">
    <text evidence="1">Glycolipid biosynthesis; glycosylphosphatidylinositol-anchor biosynthesis.</text>
</comment>
<protein>
    <recommendedName>
        <fullName evidence="1">GPI ethanolamine phosphate transferase 1</fullName>
        <ecNumber evidence="1">2.-.-.-</ecNumber>
    </recommendedName>
</protein>
<dbReference type="EC" id="2.-.-.-" evidence="1"/>
<dbReference type="PANTHER" id="PTHR12250">
    <property type="entry name" value="PHOSPHATIDYLINOSITOL GLYCAN, CLASS N"/>
    <property type="match status" value="1"/>
</dbReference>
<dbReference type="Gene3D" id="3.40.720.10">
    <property type="entry name" value="Alkaline Phosphatase, subunit A"/>
    <property type="match status" value="1"/>
</dbReference>
<evidence type="ECO:0000256" key="1">
    <source>
        <dbReference type="RuleBase" id="RU367138"/>
    </source>
</evidence>
<dbReference type="InterPro" id="IPR007070">
    <property type="entry name" value="GPI_EtnP_transferase_1"/>
</dbReference>
<name>A0ABQ8XHS7_9EUKA</name>
<gene>
    <name evidence="2" type="ORF">M0813_05722</name>
</gene>
<keyword evidence="1" id="KW-0808">Transferase</keyword>
<dbReference type="InterPro" id="IPR017850">
    <property type="entry name" value="Alkaline_phosphatase_core_sf"/>
</dbReference>
<sequence>MNKIYFLLSLLIICSNLFTLYGSLLIKYDSPYVKIDQVTKPQYYYSNKTKEQLNTPPIPLSKRFVLLILDGCRADSFFINQNDYFQSKMLEGQFGLSITEVPTETRTCHMNLFSGRPEDPNSLFYGWTKTPHEFDSIWFHLNYSLLVGPESAIMNYKNMQGKKINTGEKIPKNKHFILRMQLSSEILMNQFPPMNGEPDDIKKMNFPKTGYFLNFEGVDSAGHFYDSKSVKYFRLLNHASNEIKKIEKIVNNHFEDKLTTFIVTSDHGMSEQGAHGGESKYELTTPYLIWGNGISKSKELMPNEKRVKSVYEFEDFDSWNFPKNRKRIDIEQNSIASLLSSTLGVGFPANSIGIINENILYPNNHYRAASLLTNFKQLYTLFDGLLGVPQSNTQFPIYIILNNYFGRSKVSIKTYNL</sequence>
<evidence type="ECO:0000313" key="3">
    <source>
        <dbReference type="Proteomes" id="UP001150062"/>
    </source>
</evidence>
<dbReference type="EMBL" id="JAOAOG010000299">
    <property type="protein sequence ID" value="KAJ6231649.1"/>
    <property type="molecule type" value="Genomic_DNA"/>
</dbReference>
<dbReference type="PANTHER" id="PTHR12250:SF0">
    <property type="entry name" value="GPI ETHANOLAMINE PHOSPHATE TRANSFERASE 1"/>
    <property type="match status" value="1"/>
</dbReference>
<dbReference type="SUPFAM" id="SSF53649">
    <property type="entry name" value="Alkaline phosphatase-like"/>
    <property type="match status" value="1"/>
</dbReference>
<proteinExistence type="inferred from homology"/>
<keyword evidence="1" id="KW-0337">GPI-anchor biosynthesis</keyword>